<comment type="catalytic activity">
    <reaction evidence="1">
        <text>a 2'-deoxyribonucleoside 5'-phosphate + H2O = a 2'-deoxyribonucleoside + phosphate</text>
        <dbReference type="Rhea" id="RHEA:36167"/>
        <dbReference type="ChEBI" id="CHEBI:15377"/>
        <dbReference type="ChEBI" id="CHEBI:18274"/>
        <dbReference type="ChEBI" id="CHEBI:43474"/>
        <dbReference type="ChEBI" id="CHEBI:65317"/>
        <dbReference type="EC" id="3.1.3.89"/>
    </reaction>
</comment>
<dbReference type="GO" id="GO:0002953">
    <property type="term" value="F:5'-deoxynucleotidase activity"/>
    <property type="evidence" value="ECO:0007669"/>
    <property type="project" value="UniProtKB-EC"/>
</dbReference>
<evidence type="ECO:0000313" key="16">
    <source>
        <dbReference type="Proteomes" id="UP000534107"/>
    </source>
</evidence>
<dbReference type="PANTHER" id="PTHR11845">
    <property type="entry name" value="5'-DEOXYNUCLEOTIDASE HDDC2"/>
    <property type="match status" value="1"/>
</dbReference>
<dbReference type="EMBL" id="VWZO01011339">
    <property type="protein sequence ID" value="NXH16220.1"/>
    <property type="molecule type" value="Genomic_DNA"/>
</dbReference>
<evidence type="ECO:0000256" key="4">
    <source>
        <dbReference type="ARBA" id="ARBA00001946"/>
    </source>
</evidence>
<evidence type="ECO:0000259" key="14">
    <source>
        <dbReference type="Pfam" id="PF13023"/>
    </source>
</evidence>
<protein>
    <recommendedName>
        <fullName evidence="9">5'-deoxynucleotidase HDDC2</fullName>
        <ecNumber evidence="8">3.1.3.89</ecNumber>
    </recommendedName>
    <alternativeName>
        <fullName evidence="13">HD domain-containing protein 2</fullName>
    </alternativeName>
</protein>
<dbReference type="GO" id="GO:0009159">
    <property type="term" value="P:deoxyribonucleoside monophosphate catabolic process"/>
    <property type="evidence" value="ECO:0007669"/>
    <property type="project" value="UniProtKB-ARBA"/>
</dbReference>
<evidence type="ECO:0000256" key="2">
    <source>
        <dbReference type="ARBA" id="ARBA00001936"/>
    </source>
</evidence>
<name>A0A7K9HT15_9PICI</name>
<dbReference type="Proteomes" id="UP000534107">
    <property type="component" value="Unassembled WGS sequence"/>
</dbReference>
<comment type="cofactor">
    <cofactor evidence="3">
        <name>Co(2+)</name>
        <dbReference type="ChEBI" id="CHEBI:48828"/>
    </cofactor>
</comment>
<dbReference type="InterPro" id="IPR006674">
    <property type="entry name" value="HD_domain"/>
</dbReference>
<dbReference type="Pfam" id="PF13023">
    <property type="entry name" value="HD_3"/>
    <property type="match status" value="1"/>
</dbReference>
<proteinExistence type="inferred from homology"/>
<comment type="cofactor">
    <cofactor evidence="2">
        <name>Mn(2+)</name>
        <dbReference type="ChEBI" id="CHEBI:29035"/>
    </cofactor>
</comment>
<dbReference type="OrthoDB" id="10254258at2759"/>
<evidence type="ECO:0000256" key="13">
    <source>
        <dbReference type="ARBA" id="ARBA00032735"/>
    </source>
</evidence>
<keyword evidence="10" id="KW-0479">Metal-binding</keyword>
<reference evidence="15 16" key="1">
    <citation type="submission" date="2019-09" db="EMBL/GenBank/DDBJ databases">
        <title>Bird 10,000 Genomes (B10K) Project - Family phase.</title>
        <authorList>
            <person name="Zhang G."/>
        </authorList>
    </citation>
    <scope>NUCLEOTIDE SEQUENCE [LARGE SCALE GENOMIC DNA]</scope>
    <source>
        <strain evidence="15">B10K-DU-001-16</strain>
        <tissue evidence="15">Muscle</tissue>
    </source>
</reference>
<evidence type="ECO:0000256" key="3">
    <source>
        <dbReference type="ARBA" id="ARBA00001941"/>
    </source>
</evidence>
<dbReference type="AlphaFoldDB" id="A0A7K9HT15"/>
<comment type="subunit">
    <text evidence="7">Homodimer.</text>
</comment>
<dbReference type="SUPFAM" id="SSF109604">
    <property type="entry name" value="HD-domain/PDEase-like"/>
    <property type="match status" value="1"/>
</dbReference>
<keyword evidence="12" id="KW-0460">Magnesium</keyword>
<keyword evidence="11" id="KW-0378">Hydrolase</keyword>
<dbReference type="GO" id="GO:0005737">
    <property type="term" value="C:cytoplasm"/>
    <property type="evidence" value="ECO:0007669"/>
    <property type="project" value="TreeGrafter"/>
</dbReference>
<dbReference type="Gene3D" id="1.10.3210.10">
    <property type="entry name" value="Hypothetical protein af1432"/>
    <property type="match status" value="1"/>
</dbReference>
<gene>
    <name evidence="15" type="primary">Hddc2</name>
    <name evidence="15" type="ORF">BUCCAP_R02869</name>
</gene>
<evidence type="ECO:0000256" key="7">
    <source>
        <dbReference type="ARBA" id="ARBA00011738"/>
    </source>
</evidence>
<comment type="caution">
    <text evidence="15">The sequence shown here is derived from an EMBL/GenBank/DDBJ whole genome shotgun (WGS) entry which is preliminary data.</text>
</comment>
<evidence type="ECO:0000256" key="10">
    <source>
        <dbReference type="ARBA" id="ARBA00022723"/>
    </source>
</evidence>
<comment type="function">
    <text evidence="5">Catalyzes the dephosphorylation of the nucleoside 5'-monophosphates deoxyadenosine monophosphate (dAMP), deoxycytidine monophosphate (dCMP), deoxyguanosine monophosphate (dGMP) and deoxythymidine monophosphate (dTMP).</text>
</comment>
<evidence type="ECO:0000256" key="6">
    <source>
        <dbReference type="ARBA" id="ARBA00009999"/>
    </source>
</evidence>
<dbReference type="EC" id="3.1.3.89" evidence="8"/>
<dbReference type="PANTHER" id="PTHR11845:SF13">
    <property type="entry name" value="5'-DEOXYNUCLEOTIDASE HDDC2"/>
    <property type="match status" value="1"/>
</dbReference>
<evidence type="ECO:0000256" key="11">
    <source>
        <dbReference type="ARBA" id="ARBA00022801"/>
    </source>
</evidence>
<comment type="cofactor">
    <cofactor evidence="4">
        <name>Mg(2+)</name>
        <dbReference type="ChEBI" id="CHEBI:18420"/>
    </cofactor>
</comment>
<sequence length="138" mass="15998">RCIRLALVHDMAECIVGDIAPADNISKEEKHRREEVWTAAMQELTQLLSEELRKEIYELWEEYESQCTAEAKFVKQLDQCEMILQALEYEELENTPGRMQDFYDSTAGKFVHPEILQLVSQINTERNKKLAAASLPHS</sequence>
<dbReference type="GO" id="GO:0046872">
    <property type="term" value="F:metal ion binding"/>
    <property type="evidence" value="ECO:0007669"/>
    <property type="project" value="UniProtKB-KW"/>
</dbReference>
<evidence type="ECO:0000313" key="15">
    <source>
        <dbReference type="EMBL" id="NXH16220.1"/>
    </source>
</evidence>
<feature type="non-terminal residue" evidence="15">
    <location>
        <position position="138"/>
    </location>
</feature>
<evidence type="ECO:0000256" key="5">
    <source>
        <dbReference type="ARBA" id="ARBA00004074"/>
    </source>
</evidence>
<organism evidence="15 16">
    <name type="scientific">Bucco capensis</name>
    <name type="common">collared puffbird</name>
    <dbReference type="NCBI Taxonomy" id="135168"/>
    <lineage>
        <taxon>Eukaryota</taxon>
        <taxon>Metazoa</taxon>
        <taxon>Chordata</taxon>
        <taxon>Craniata</taxon>
        <taxon>Vertebrata</taxon>
        <taxon>Euteleostomi</taxon>
        <taxon>Archelosauria</taxon>
        <taxon>Archosauria</taxon>
        <taxon>Dinosauria</taxon>
        <taxon>Saurischia</taxon>
        <taxon>Theropoda</taxon>
        <taxon>Coelurosauria</taxon>
        <taxon>Aves</taxon>
        <taxon>Neognathae</taxon>
        <taxon>Neoaves</taxon>
        <taxon>Telluraves</taxon>
        <taxon>Coraciimorphae</taxon>
        <taxon>Piciformes</taxon>
        <taxon>Bucconidae</taxon>
        <taxon>Bucco</taxon>
    </lineage>
</organism>
<evidence type="ECO:0000256" key="1">
    <source>
        <dbReference type="ARBA" id="ARBA00001638"/>
    </source>
</evidence>
<dbReference type="FunFam" id="1.10.3210.10:FF:000011">
    <property type="entry name" value="HD domain-containing protein 2"/>
    <property type="match status" value="1"/>
</dbReference>
<evidence type="ECO:0000256" key="12">
    <source>
        <dbReference type="ARBA" id="ARBA00022842"/>
    </source>
</evidence>
<evidence type="ECO:0000256" key="9">
    <source>
        <dbReference type="ARBA" id="ARBA00015933"/>
    </source>
</evidence>
<dbReference type="InterPro" id="IPR039356">
    <property type="entry name" value="YfbR/HDDC2"/>
</dbReference>
<feature type="domain" description="HD" evidence="14">
    <location>
        <begin position="1"/>
        <end position="110"/>
    </location>
</feature>
<keyword evidence="16" id="KW-1185">Reference proteome</keyword>
<evidence type="ECO:0000256" key="8">
    <source>
        <dbReference type="ARBA" id="ARBA00012964"/>
    </source>
</evidence>
<comment type="similarity">
    <text evidence="6">Belongs to the HDDC2 family.</text>
</comment>
<accession>A0A7K9HT15</accession>
<feature type="non-terminal residue" evidence="15">
    <location>
        <position position="1"/>
    </location>
</feature>